<evidence type="ECO:0000313" key="13">
    <source>
        <dbReference type="Proteomes" id="UP000269793"/>
    </source>
</evidence>
<dbReference type="AlphaFoldDB" id="A0A3G2S2X5"/>
<comment type="similarity">
    <text evidence="4">Belongs to the IWR1/SLC7A6OS family.</text>
</comment>
<dbReference type="GO" id="GO:0005634">
    <property type="term" value="C:nucleus"/>
    <property type="evidence" value="ECO:0007669"/>
    <property type="project" value="UniProtKB-SubCell"/>
</dbReference>
<evidence type="ECO:0000256" key="8">
    <source>
        <dbReference type="ARBA" id="ARBA00022927"/>
    </source>
</evidence>
<sequence length="302" mass="34527">MTTAGDGAVLRVKRKRADDPVDAFLFQFHTQSHLAKRRGTQPHHPPDQPGHGMFRRRETVNIGEQMAKDAQVIEAEWDSFSKRMRLKRKHEQDTETTSVRRKHLPSHLQEEDKAQDMNCFSDMLSEYLRLNQVSLESHDTSAEAANEYVFDIYYQDTTPMTAWRHRDAKNVNCVPTVGRARTKSNKPHSSVPISGKGYDTGPSTTTAPGFEHLQDPEEDVDWMHEASFYPVHLRTTMDENGHTLVTAVPIGAQGLAENDLMLEEIESGADLCDDDEDSNDEDFYRNDYPDQDEWDADSDTEW</sequence>
<dbReference type="GO" id="GO:0015031">
    <property type="term" value="P:protein transport"/>
    <property type="evidence" value="ECO:0007669"/>
    <property type="project" value="UniProtKB-KW"/>
</dbReference>
<dbReference type="GO" id="GO:0032502">
    <property type="term" value="P:developmental process"/>
    <property type="evidence" value="ECO:0007669"/>
    <property type="project" value="TreeGrafter"/>
</dbReference>
<dbReference type="VEuPathDB" id="FungiDB:DNF11_1360"/>
<keyword evidence="8" id="KW-0653">Protein transport</keyword>
<comment type="function">
    <text evidence="1">Directs RNA polymerase II nuclear import.</text>
</comment>
<feature type="region of interest" description="Disordered" evidence="10">
    <location>
        <begin position="179"/>
        <end position="201"/>
    </location>
</feature>
<dbReference type="OrthoDB" id="6255506at2759"/>
<evidence type="ECO:0000256" key="10">
    <source>
        <dbReference type="SAM" id="MobiDB-lite"/>
    </source>
</evidence>
<reference evidence="12 13" key="1">
    <citation type="submission" date="2018-10" db="EMBL/GenBank/DDBJ databases">
        <title>Complete genome sequence of Malassezia restricta CBS 7877.</title>
        <authorList>
            <person name="Morand S.C."/>
            <person name="Bertignac M."/>
            <person name="Iltis A."/>
            <person name="Kolder I."/>
            <person name="Pirovano W."/>
            <person name="Jourdain R."/>
            <person name="Clavaud C."/>
        </authorList>
    </citation>
    <scope>NUCLEOTIDE SEQUENCE [LARGE SCALE GENOMIC DNA]</scope>
    <source>
        <strain evidence="12 13">CBS 7877</strain>
    </source>
</reference>
<dbReference type="PANTHER" id="PTHR31196:SF2">
    <property type="entry name" value="RNA POLYMERASE II NUCLEAR LOCALIZATION PROTEIN SLC7A6OS-RELATED"/>
    <property type="match status" value="1"/>
</dbReference>
<feature type="region of interest" description="Disordered" evidence="10">
    <location>
        <begin position="86"/>
        <end position="114"/>
    </location>
</feature>
<organism evidence="12 13">
    <name type="scientific">Malassezia restricta (strain ATCC 96810 / NBRC 103918 / CBS 7877)</name>
    <name type="common">Seborrheic dermatitis infection agent</name>
    <dbReference type="NCBI Taxonomy" id="425264"/>
    <lineage>
        <taxon>Eukaryota</taxon>
        <taxon>Fungi</taxon>
        <taxon>Dikarya</taxon>
        <taxon>Basidiomycota</taxon>
        <taxon>Ustilaginomycotina</taxon>
        <taxon>Malasseziomycetes</taxon>
        <taxon>Malasseziales</taxon>
        <taxon>Malasseziaceae</taxon>
        <taxon>Malassezia</taxon>
    </lineage>
</organism>
<evidence type="ECO:0000259" key="11">
    <source>
        <dbReference type="Pfam" id="PF08574"/>
    </source>
</evidence>
<feature type="compositionally biased region" description="Acidic residues" evidence="10">
    <location>
        <begin position="268"/>
        <end position="281"/>
    </location>
</feature>
<feature type="domain" description="Transcription factor Iwr1" evidence="11">
    <location>
        <begin position="262"/>
        <end position="292"/>
    </location>
</feature>
<evidence type="ECO:0000256" key="7">
    <source>
        <dbReference type="ARBA" id="ARBA00022490"/>
    </source>
</evidence>
<dbReference type="GO" id="GO:0005737">
    <property type="term" value="C:cytoplasm"/>
    <property type="evidence" value="ECO:0007669"/>
    <property type="project" value="UniProtKB-SubCell"/>
</dbReference>
<comment type="subcellular location">
    <subcellularLocation>
        <location evidence="3">Cytoplasm</location>
    </subcellularLocation>
    <subcellularLocation>
        <location evidence="2">Nucleus</location>
    </subcellularLocation>
</comment>
<accession>A0A3G2S2X5</accession>
<proteinExistence type="inferred from homology"/>
<keyword evidence="7" id="KW-0963">Cytoplasm</keyword>
<feature type="region of interest" description="Disordered" evidence="10">
    <location>
        <begin position="33"/>
        <end position="54"/>
    </location>
</feature>
<dbReference type="Proteomes" id="UP000269793">
    <property type="component" value="Chromosome II"/>
</dbReference>
<evidence type="ECO:0000256" key="1">
    <source>
        <dbReference type="ARBA" id="ARBA00003202"/>
    </source>
</evidence>
<keyword evidence="13" id="KW-1185">Reference proteome</keyword>
<evidence type="ECO:0000313" key="12">
    <source>
        <dbReference type="EMBL" id="AYO42310.1"/>
    </source>
</evidence>
<feature type="compositionally biased region" description="Acidic residues" evidence="10">
    <location>
        <begin position="289"/>
        <end position="302"/>
    </location>
</feature>
<dbReference type="InterPro" id="IPR040218">
    <property type="entry name" value="SLC7A6OS"/>
</dbReference>
<feature type="region of interest" description="Disordered" evidence="10">
    <location>
        <begin position="268"/>
        <end position="302"/>
    </location>
</feature>
<evidence type="ECO:0000256" key="3">
    <source>
        <dbReference type="ARBA" id="ARBA00004496"/>
    </source>
</evidence>
<keyword evidence="9" id="KW-0539">Nucleus</keyword>
<evidence type="ECO:0000256" key="4">
    <source>
        <dbReference type="ARBA" id="ARBA00010218"/>
    </source>
</evidence>
<dbReference type="PANTHER" id="PTHR31196">
    <property type="entry name" value="RNA POLYMERASE II NUCLEAR LOCALIZATION PROTEIN SLC7A6OS-RELATED"/>
    <property type="match status" value="1"/>
</dbReference>
<gene>
    <name evidence="12" type="ORF">DNF11_1360</name>
</gene>
<evidence type="ECO:0000256" key="9">
    <source>
        <dbReference type="ARBA" id="ARBA00023242"/>
    </source>
</evidence>
<protein>
    <recommendedName>
        <fullName evidence="5">Probable RNA polymerase II nuclear localization protein SLC7A6OS</fullName>
    </recommendedName>
</protein>
<dbReference type="Pfam" id="PF08574">
    <property type="entry name" value="Iwr1"/>
    <property type="match status" value="1"/>
</dbReference>
<keyword evidence="6" id="KW-0813">Transport</keyword>
<evidence type="ECO:0000256" key="5">
    <source>
        <dbReference type="ARBA" id="ARBA00017036"/>
    </source>
</evidence>
<evidence type="ECO:0000256" key="2">
    <source>
        <dbReference type="ARBA" id="ARBA00004123"/>
    </source>
</evidence>
<dbReference type="EMBL" id="CP033149">
    <property type="protein sequence ID" value="AYO42310.1"/>
    <property type="molecule type" value="Genomic_DNA"/>
</dbReference>
<name>A0A3G2S2X5_MALR7</name>
<evidence type="ECO:0000256" key="6">
    <source>
        <dbReference type="ARBA" id="ARBA00022448"/>
    </source>
</evidence>
<dbReference type="InterPro" id="IPR013883">
    <property type="entry name" value="TF_Iwr1_dom"/>
</dbReference>